<dbReference type="PROSITE" id="PS51257">
    <property type="entry name" value="PROKAR_LIPOPROTEIN"/>
    <property type="match status" value="1"/>
</dbReference>
<name>A0ABY7EW32_MYAAR</name>
<dbReference type="Pfam" id="PF00083">
    <property type="entry name" value="Sugar_tr"/>
    <property type="match status" value="1"/>
</dbReference>
<gene>
    <name evidence="6" type="ORF">MAR_025576</name>
</gene>
<keyword evidence="3 5" id="KW-1133">Transmembrane helix</keyword>
<keyword evidence="2 5" id="KW-0812">Transmembrane</keyword>
<sequence length="438" mass="49069">MKFDDILRELGEFGFYQKRLYFLLCIPAISVGCYMMMNIVLLYTPEHRCQLPDDVYPNDTWMIQSEEHERLVAMYVPPDTEYTYDRCNLYQGMGDSPRVGPGAGNITHNGTLTRCSKWVYSREVFKESFTSAQNFVCEDALKTSHIQLAYYFGVLVGDLGFGLLADMLIVESPRWLISMGRTEEARVIIEKMAHTNKASLPEKLFDSDTVQKQAGGKLWELFNNKVLFVRTMILIVVSMCYYGVTMYAGTIGGNFYLNFFLLAIIEFPAFVNIPMLDCLGRKWTHVFFMWLGGFACIGTIFTVVFGGEGNRAVDYKVDTCLFEVKLTLHLLPNTVNKVSVIHDNLHDWPYISDLHIATLVLSLIGKLGPTGAFSVIYIFSLELYPTVLRNAGMGASSCVARFGGMVAPYIAKMGELIGGDFGKGLPLAIFGTMSILAG</sequence>
<feature type="transmembrane region" description="Helical" evidence="5">
    <location>
        <begin position="148"/>
        <end position="169"/>
    </location>
</feature>
<dbReference type="InterPro" id="IPR005828">
    <property type="entry name" value="MFS_sugar_transport-like"/>
</dbReference>
<evidence type="ECO:0000256" key="1">
    <source>
        <dbReference type="ARBA" id="ARBA00004141"/>
    </source>
</evidence>
<keyword evidence="7" id="KW-1185">Reference proteome</keyword>
<dbReference type="PANTHER" id="PTHR24064">
    <property type="entry name" value="SOLUTE CARRIER FAMILY 22 MEMBER"/>
    <property type="match status" value="1"/>
</dbReference>
<proteinExistence type="predicted"/>
<evidence type="ECO:0000256" key="3">
    <source>
        <dbReference type="ARBA" id="ARBA00022989"/>
    </source>
</evidence>
<organism evidence="6 7">
    <name type="scientific">Mya arenaria</name>
    <name type="common">Soft-shell clam</name>
    <dbReference type="NCBI Taxonomy" id="6604"/>
    <lineage>
        <taxon>Eukaryota</taxon>
        <taxon>Metazoa</taxon>
        <taxon>Spiralia</taxon>
        <taxon>Lophotrochozoa</taxon>
        <taxon>Mollusca</taxon>
        <taxon>Bivalvia</taxon>
        <taxon>Autobranchia</taxon>
        <taxon>Heteroconchia</taxon>
        <taxon>Euheterodonta</taxon>
        <taxon>Imparidentia</taxon>
        <taxon>Neoheterodontei</taxon>
        <taxon>Myida</taxon>
        <taxon>Myoidea</taxon>
        <taxon>Myidae</taxon>
        <taxon>Mya</taxon>
    </lineage>
</organism>
<evidence type="ECO:0000256" key="5">
    <source>
        <dbReference type="SAM" id="Phobius"/>
    </source>
</evidence>
<evidence type="ECO:0000256" key="2">
    <source>
        <dbReference type="ARBA" id="ARBA00022692"/>
    </source>
</evidence>
<evidence type="ECO:0000313" key="6">
    <source>
        <dbReference type="EMBL" id="WAR11396.1"/>
    </source>
</evidence>
<comment type="subcellular location">
    <subcellularLocation>
        <location evidence="1">Membrane</location>
        <topology evidence="1">Multi-pass membrane protein</topology>
    </subcellularLocation>
</comment>
<evidence type="ECO:0000313" key="7">
    <source>
        <dbReference type="Proteomes" id="UP001164746"/>
    </source>
</evidence>
<dbReference type="Gene3D" id="1.20.1250.20">
    <property type="entry name" value="MFS general substrate transporter like domains"/>
    <property type="match status" value="1"/>
</dbReference>
<dbReference type="SUPFAM" id="SSF103473">
    <property type="entry name" value="MFS general substrate transporter"/>
    <property type="match status" value="1"/>
</dbReference>
<dbReference type="Proteomes" id="UP001164746">
    <property type="component" value="Chromosome 8"/>
</dbReference>
<dbReference type="EMBL" id="CP111019">
    <property type="protein sequence ID" value="WAR11396.1"/>
    <property type="molecule type" value="Genomic_DNA"/>
</dbReference>
<protein>
    <submittedName>
        <fullName evidence="6">S22AL-like protein</fullName>
    </submittedName>
</protein>
<keyword evidence="4 5" id="KW-0472">Membrane</keyword>
<accession>A0ABY7EW32</accession>
<feature type="non-terminal residue" evidence="6">
    <location>
        <position position="438"/>
    </location>
</feature>
<dbReference type="InterPro" id="IPR036259">
    <property type="entry name" value="MFS_trans_sf"/>
</dbReference>
<feature type="transmembrane region" description="Helical" evidence="5">
    <location>
        <begin position="287"/>
        <end position="307"/>
    </location>
</feature>
<feature type="transmembrane region" description="Helical" evidence="5">
    <location>
        <begin position="354"/>
        <end position="379"/>
    </location>
</feature>
<evidence type="ECO:0000256" key="4">
    <source>
        <dbReference type="ARBA" id="ARBA00023136"/>
    </source>
</evidence>
<reference evidence="6" key="1">
    <citation type="submission" date="2022-11" db="EMBL/GenBank/DDBJ databases">
        <title>Centuries of genome instability and evolution in soft-shell clam transmissible cancer (bioRxiv).</title>
        <authorList>
            <person name="Hart S.F.M."/>
            <person name="Yonemitsu M.A."/>
            <person name="Giersch R.M."/>
            <person name="Beal B.F."/>
            <person name="Arriagada G."/>
            <person name="Davis B.W."/>
            <person name="Ostrander E.A."/>
            <person name="Goff S.P."/>
            <person name="Metzger M.J."/>
        </authorList>
    </citation>
    <scope>NUCLEOTIDE SEQUENCE</scope>
    <source>
        <strain evidence="6">MELC-2E11</strain>
        <tissue evidence="6">Siphon/mantle</tissue>
    </source>
</reference>
<feature type="transmembrane region" description="Helical" evidence="5">
    <location>
        <begin position="255"/>
        <end position="275"/>
    </location>
</feature>
<feature type="transmembrane region" description="Helical" evidence="5">
    <location>
        <begin position="20"/>
        <end position="43"/>
    </location>
</feature>
<feature type="transmembrane region" description="Helical" evidence="5">
    <location>
        <begin position="227"/>
        <end position="249"/>
    </location>
</feature>